<proteinExistence type="predicted"/>
<evidence type="ECO:0000313" key="1">
    <source>
        <dbReference type="EMBL" id="MBM6661705.1"/>
    </source>
</evidence>
<dbReference type="AlphaFoldDB" id="A0A939B4L9"/>
<evidence type="ECO:0000313" key="2">
    <source>
        <dbReference type="Proteomes" id="UP000764045"/>
    </source>
</evidence>
<organism evidence="1 2">
    <name type="scientific">Marseilla massiliensis</name>
    <dbReference type="NCBI Taxonomy" id="1841864"/>
    <lineage>
        <taxon>Bacteria</taxon>
        <taxon>Pseudomonadati</taxon>
        <taxon>Bacteroidota</taxon>
        <taxon>Bacteroidia</taxon>
        <taxon>Bacteroidales</taxon>
        <taxon>Prevotellaceae</taxon>
        <taxon>Marseilla</taxon>
    </lineage>
</organism>
<gene>
    <name evidence="1" type="ORF">H6B30_08075</name>
</gene>
<comment type="caution">
    <text evidence="1">The sequence shown here is derived from an EMBL/GenBank/DDBJ whole genome shotgun (WGS) entry which is preliminary data.</text>
</comment>
<dbReference type="RefSeq" id="WP_205109411.1">
    <property type="nucleotide sequence ID" value="NZ_CAWUJD010000001.1"/>
</dbReference>
<accession>A0A939B4L9</accession>
<reference evidence="1 2" key="1">
    <citation type="journal article" date="2021" name="Sci. Rep.">
        <title>The distribution of antibiotic resistance genes in chicken gut microbiota commensals.</title>
        <authorList>
            <person name="Juricova H."/>
            <person name="Matiasovicova J."/>
            <person name="Kubasova T."/>
            <person name="Cejkova D."/>
            <person name="Rychlik I."/>
        </authorList>
    </citation>
    <scope>NUCLEOTIDE SEQUENCE [LARGE SCALE GENOMIC DNA]</scope>
    <source>
        <strain evidence="1 2">An819</strain>
    </source>
</reference>
<name>A0A939B4L9_9BACT</name>
<sequence length="103" mass="10885">MKNIEIVVNGKAYPCRQTMGAMLRFKRETGKEVTEMSGGLSDACAYLYCCTVSACKADGVEFSMSLMEFADSIAPDDVGGWVEAVNATAANAPGDDGDGEKKS</sequence>
<dbReference type="EMBL" id="JACJJL010000011">
    <property type="protein sequence ID" value="MBM6661705.1"/>
    <property type="molecule type" value="Genomic_DNA"/>
</dbReference>
<dbReference type="Proteomes" id="UP000764045">
    <property type="component" value="Unassembled WGS sequence"/>
</dbReference>
<keyword evidence="2" id="KW-1185">Reference proteome</keyword>
<protein>
    <submittedName>
        <fullName evidence="1">Uncharacterized protein</fullName>
    </submittedName>
</protein>